<evidence type="ECO:0000256" key="1">
    <source>
        <dbReference type="ARBA" id="ARBA00004496"/>
    </source>
</evidence>
<dbReference type="GO" id="GO:0005737">
    <property type="term" value="C:cytoplasm"/>
    <property type="evidence" value="ECO:0007669"/>
    <property type="project" value="UniProtKB-SubCell"/>
</dbReference>
<dbReference type="CDD" id="cd12278">
    <property type="entry name" value="RRM_eIF3B"/>
    <property type="match status" value="1"/>
</dbReference>
<dbReference type="PROSITE" id="PS50102">
    <property type="entry name" value="RRM"/>
    <property type="match status" value="1"/>
</dbReference>
<keyword evidence="4 6" id="KW-0694">RNA-binding</keyword>
<keyword evidence="3" id="KW-0396">Initiation factor</keyword>
<evidence type="ECO:0000256" key="2">
    <source>
        <dbReference type="ARBA" id="ARBA00022490"/>
    </source>
</evidence>
<evidence type="ECO:0000313" key="8">
    <source>
        <dbReference type="EMBL" id="CAK9167781.1"/>
    </source>
</evidence>
<dbReference type="InterPro" id="IPR035979">
    <property type="entry name" value="RBD_domain_sf"/>
</dbReference>
<comment type="subcellular location">
    <subcellularLocation>
        <location evidence="1">Cytoplasm</location>
    </subcellularLocation>
</comment>
<keyword evidence="9" id="KW-1185">Reference proteome</keyword>
<evidence type="ECO:0000259" key="7">
    <source>
        <dbReference type="PROSITE" id="PS50102"/>
    </source>
</evidence>
<dbReference type="InterPro" id="IPR011400">
    <property type="entry name" value="EIF3B"/>
</dbReference>
<evidence type="ECO:0000256" key="4">
    <source>
        <dbReference type="ARBA" id="ARBA00022884"/>
    </source>
</evidence>
<accession>A0ABC8TEI0</accession>
<feature type="domain" description="RRM" evidence="7">
    <location>
        <begin position="58"/>
        <end position="146"/>
    </location>
</feature>
<evidence type="ECO:0000256" key="5">
    <source>
        <dbReference type="ARBA" id="ARBA00022917"/>
    </source>
</evidence>
<sequence>MSMADIEASARKLGVDISSIDLDSIELPPDEDFGIESDDDEDVFGDNDDIILDTAFGNAIVVDNLPMVPPEKFEKLERVIRRIYDGIGVTIKTDGFWMPINPETQETLGYCFIEFHTQQEAELAMKETNGRKLGSRHTILVNLLDEFDRFMNVPEEWTPPEEKPYSSGRENLQQWLTD</sequence>
<dbReference type="Proteomes" id="UP001642360">
    <property type="component" value="Unassembled WGS sequence"/>
</dbReference>
<dbReference type="Pfam" id="PF00076">
    <property type="entry name" value="RRM_1"/>
    <property type="match status" value="1"/>
</dbReference>
<comment type="caution">
    <text evidence="8">The sequence shown here is derived from an EMBL/GenBank/DDBJ whole genome shotgun (WGS) entry which is preliminary data.</text>
</comment>
<protein>
    <recommendedName>
        <fullName evidence="7">RRM domain-containing protein</fullName>
    </recommendedName>
</protein>
<dbReference type="Gene3D" id="3.30.70.330">
    <property type="match status" value="1"/>
</dbReference>
<proteinExistence type="predicted"/>
<dbReference type="PANTHER" id="PTHR14068">
    <property type="entry name" value="EUKARYOTIC TRANSLATION INITIATION FACTOR 3 EIF3 -RELATED"/>
    <property type="match status" value="1"/>
</dbReference>
<evidence type="ECO:0000256" key="3">
    <source>
        <dbReference type="ARBA" id="ARBA00022540"/>
    </source>
</evidence>
<keyword evidence="5" id="KW-0648">Protein biosynthesis</keyword>
<gene>
    <name evidence="8" type="ORF">ILEXP_LOCUS37085</name>
</gene>
<dbReference type="InterPro" id="IPR034363">
    <property type="entry name" value="eIF3B_RRM"/>
</dbReference>
<dbReference type="InterPro" id="IPR000504">
    <property type="entry name" value="RRM_dom"/>
</dbReference>
<dbReference type="PANTHER" id="PTHR14068:SF0">
    <property type="entry name" value="EUKARYOTIC TRANSLATION INITIATION FACTOR 3 SUBUNIT B"/>
    <property type="match status" value="1"/>
</dbReference>
<dbReference type="GO" id="GO:0003723">
    <property type="term" value="F:RNA binding"/>
    <property type="evidence" value="ECO:0007669"/>
    <property type="project" value="UniProtKB-UniRule"/>
</dbReference>
<evidence type="ECO:0000313" key="9">
    <source>
        <dbReference type="Proteomes" id="UP001642360"/>
    </source>
</evidence>
<dbReference type="SUPFAM" id="SSF54928">
    <property type="entry name" value="RNA-binding domain, RBD"/>
    <property type="match status" value="1"/>
</dbReference>
<dbReference type="AlphaFoldDB" id="A0ABC8TEI0"/>
<dbReference type="GO" id="GO:0003743">
    <property type="term" value="F:translation initiation factor activity"/>
    <property type="evidence" value="ECO:0007669"/>
    <property type="project" value="UniProtKB-KW"/>
</dbReference>
<evidence type="ECO:0000256" key="6">
    <source>
        <dbReference type="PROSITE-ProRule" id="PRU00176"/>
    </source>
</evidence>
<dbReference type="FunFam" id="3.30.70.330:FF:000235">
    <property type="entry name" value="Eukaryotic translation initiation factor 3 subunit B"/>
    <property type="match status" value="1"/>
</dbReference>
<name>A0ABC8TEI0_9AQUA</name>
<keyword evidence="2" id="KW-0963">Cytoplasm</keyword>
<dbReference type="EMBL" id="CAUOFW020004936">
    <property type="protein sequence ID" value="CAK9167781.1"/>
    <property type="molecule type" value="Genomic_DNA"/>
</dbReference>
<reference evidence="8 9" key="1">
    <citation type="submission" date="2024-02" db="EMBL/GenBank/DDBJ databases">
        <authorList>
            <person name="Vignale AGUSTIN F."/>
            <person name="Sosa J E."/>
            <person name="Modenutti C."/>
        </authorList>
    </citation>
    <scope>NUCLEOTIDE SEQUENCE [LARGE SCALE GENOMIC DNA]</scope>
</reference>
<dbReference type="InterPro" id="IPR012677">
    <property type="entry name" value="Nucleotide-bd_a/b_plait_sf"/>
</dbReference>
<organism evidence="8 9">
    <name type="scientific">Ilex paraguariensis</name>
    <name type="common">yerba mate</name>
    <dbReference type="NCBI Taxonomy" id="185542"/>
    <lineage>
        <taxon>Eukaryota</taxon>
        <taxon>Viridiplantae</taxon>
        <taxon>Streptophyta</taxon>
        <taxon>Embryophyta</taxon>
        <taxon>Tracheophyta</taxon>
        <taxon>Spermatophyta</taxon>
        <taxon>Magnoliopsida</taxon>
        <taxon>eudicotyledons</taxon>
        <taxon>Gunneridae</taxon>
        <taxon>Pentapetalae</taxon>
        <taxon>asterids</taxon>
        <taxon>campanulids</taxon>
        <taxon>Aquifoliales</taxon>
        <taxon>Aquifoliaceae</taxon>
        <taxon>Ilex</taxon>
    </lineage>
</organism>